<keyword evidence="3" id="KW-1185">Reference proteome</keyword>
<name>A0ABD3U522_9LAMI</name>
<dbReference type="InterPro" id="IPR040348">
    <property type="entry name" value="POLAR-like"/>
</dbReference>
<reference evidence="2 3" key="1">
    <citation type="submission" date="2024-12" db="EMBL/GenBank/DDBJ databases">
        <title>The unique morphological basis and parallel evolutionary history of personate flowers in Penstemon.</title>
        <authorList>
            <person name="Depatie T.H."/>
            <person name="Wessinger C.A."/>
        </authorList>
    </citation>
    <scope>NUCLEOTIDE SEQUENCE [LARGE SCALE GENOMIC DNA]</scope>
    <source>
        <strain evidence="2">WTNN_2</strain>
        <tissue evidence="2">Leaf</tissue>
    </source>
</reference>
<dbReference type="PANTHER" id="PTHR33476:SF22">
    <property type="entry name" value="PROTEIN POLAR LOCALIZATION DURING ASYMMETRIC DIVISION AND REDISTRIBUTION"/>
    <property type="match status" value="1"/>
</dbReference>
<comment type="caution">
    <text evidence="2">The sequence shown here is derived from an EMBL/GenBank/DDBJ whole genome shotgun (WGS) entry which is preliminary data.</text>
</comment>
<organism evidence="2 3">
    <name type="scientific">Penstemon smallii</name>
    <dbReference type="NCBI Taxonomy" id="265156"/>
    <lineage>
        <taxon>Eukaryota</taxon>
        <taxon>Viridiplantae</taxon>
        <taxon>Streptophyta</taxon>
        <taxon>Embryophyta</taxon>
        <taxon>Tracheophyta</taxon>
        <taxon>Spermatophyta</taxon>
        <taxon>Magnoliopsida</taxon>
        <taxon>eudicotyledons</taxon>
        <taxon>Gunneridae</taxon>
        <taxon>Pentapetalae</taxon>
        <taxon>asterids</taxon>
        <taxon>lamiids</taxon>
        <taxon>Lamiales</taxon>
        <taxon>Plantaginaceae</taxon>
        <taxon>Cheloneae</taxon>
        <taxon>Penstemon</taxon>
    </lineage>
</organism>
<evidence type="ECO:0000256" key="1">
    <source>
        <dbReference type="SAM" id="MobiDB-lite"/>
    </source>
</evidence>
<dbReference type="AlphaFoldDB" id="A0ABD3U522"/>
<feature type="region of interest" description="Disordered" evidence="1">
    <location>
        <begin position="146"/>
        <end position="175"/>
    </location>
</feature>
<sequence>MRDDGYCSDDKRRRRESCQSFTCISPWFIFSRLFSGNKPKGGSKIKVERKWEDEKIDENLNIRNEEMKGYDASSSCSAPNDDSEIQKEASFNLVVGFGLIYLVAASRNELHKMAELHKKIELLLQNFPTELQIQGKKQPFLPSKSTTTFVASSSNTHDQETLHEEEHDPGQYLSSHDVIKSPEIGLGSNRYRREKSLKMDQLEAELAAEFDRLQLQIDTQQSLEVDVEDSAPEESQSTNFEEVISEVQPDESSNYYEFYGVCPSELERRLHELLESRQHERIIELESALECTMQQLEEKENQLSWWKDTARLVSQHLPGLPSLFMRDVTQSSRRDETKILSLGFEKKFGIES</sequence>
<dbReference type="PANTHER" id="PTHR33476">
    <property type="entry name" value="EMB|CAB62613.1"/>
    <property type="match status" value="1"/>
</dbReference>
<feature type="compositionally biased region" description="Polar residues" evidence="1">
    <location>
        <begin position="146"/>
        <end position="156"/>
    </location>
</feature>
<evidence type="ECO:0000313" key="2">
    <source>
        <dbReference type="EMBL" id="KAL3844080.1"/>
    </source>
</evidence>
<dbReference type="EMBL" id="JBJXBP010000002">
    <property type="protein sequence ID" value="KAL3844080.1"/>
    <property type="molecule type" value="Genomic_DNA"/>
</dbReference>
<accession>A0ABD3U522</accession>
<gene>
    <name evidence="2" type="ORF">ACJIZ3_001483</name>
</gene>
<feature type="compositionally biased region" description="Basic and acidic residues" evidence="1">
    <location>
        <begin position="157"/>
        <end position="169"/>
    </location>
</feature>
<evidence type="ECO:0000313" key="3">
    <source>
        <dbReference type="Proteomes" id="UP001634393"/>
    </source>
</evidence>
<protein>
    <submittedName>
        <fullName evidence="2">Uncharacterized protein</fullName>
    </submittedName>
</protein>
<dbReference type="Proteomes" id="UP001634393">
    <property type="component" value="Unassembled WGS sequence"/>
</dbReference>
<proteinExistence type="predicted"/>